<feature type="transmembrane region" description="Helical" evidence="8">
    <location>
        <begin position="260"/>
        <end position="286"/>
    </location>
</feature>
<evidence type="ECO:0000256" key="1">
    <source>
        <dbReference type="ARBA" id="ARBA00004651"/>
    </source>
</evidence>
<dbReference type="InterPro" id="IPR051449">
    <property type="entry name" value="ABC-2_transporter_component"/>
</dbReference>
<dbReference type="InterPro" id="IPR013525">
    <property type="entry name" value="ABC2_TM"/>
</dbReference>
<evidence type="ECO:0000313" key="10">
    <source>
        <dbReference type="EMBL" id="RAL21042.1"/>
    </source>
</evidence>
<dbReference type="OrthoDB" id="63188at2"/>
<name>A0A364K0L2_9BACL</name>
<gene>
    <name evidence="10" type="ORF">DL897_17290</name>
</gene>
<keyword evidence="4" id="KW-1003">Cell membrane</keyword>
<dbReference type="EMBL" id="QJKK01000020">
    <property type="protein sequence ID" value="RAL21042.1"/>
    <property type="molecule type" value="Genomic_DNA"/>
</dbReference>
<feature type="transmembrane region" description="Helical" evidence="8">
    <location>
        <begin position="185"/>
        <end position="206"/>
    </location>
</feature>
<comment type="caution">
    <text evidence="10">The sequence shown here is derived from an EMBL/GenBank/DDBJ whole genome shotgun (WGS) entry which is preliminary data.</text>
</comment>
<organism evidence="10 11">
    <name type="scientific">Thermoflavimicrobium daqui</name>
    <dbReference type="NCBI Taxonomy" id="2137476"/>
    <lineage>
        <taxon>Bacteria</taxon>
        <taxon>Bacillati</taxon>
        <taxon>Bacillota</taxon>
        <taxon>Bacilli</taxon>
        <taxon>Bacillales</taxon>
        <taxon>Thermoactinomycetaceae</taxon>
        <taxon>Thermoflavimicrobium</taxon>
    </lineage>
</organism>
<keyword evidence="5 8" id="KW-0812">Transmembrane</keyword>
<evidence type="ECO:0000313" key="11">
    <source>
        <dbReference type="Proteomes" id="UP000251213"/>
    </source>
</evidence>
<keyword evidence="7 8" id="KW-0472">Membrane</keyword>
<evidence type="ECO:0000259" key="9">
    <source>
        <dbReference type="PROSITE" id="PS51012"/>
    </source>
</evidence>
<evidence type="ECO:0000256" key="7">
    <source>
        <dbReference type="ARBA" id="ARBA00023136"/>
    </source>
</evidence>
<dbReference type="PANTHER" id="PTHR30294:SF38">
    <property type="entry name" value="TRANSPORT PERMEASE PROTEIN"/>
    <property type="match status" value="1"/>
</dbReference>
<feature type="domain" description="ABC transmembrane type-2" evidence="9">
    <location>
        <begin position="149"/>
        <end position="374"/>
    </location>
</feature>
<dbReference type="GO" id="GO:0140359">
    <property type="term" value="F:ABC-type transporter activity"/>
    <property type="evidence" value="ECO:0007669"/>
    <property type="project" value="InterPro"/>
</dbReference>
<reference evidence="10 11" key="1">
    <citation type="submission" date="2018-06" db="EMBL/GenBank/DDBJ databases">
        <title>Thermoflavimicrobium daqus sp. nov., a thermophilic microbe isolated from Moutai-flavour Daqu.</title>
        <authorList>
            <person name="Wang X."/>
            <person name="Zhou H."/>
        </authorList>
    </citation>
    <scope>NUCLEOTIDE SEQUENCE [LARGE SCALE GENOMIC DNA]</scope>
    <source>
        <strain evidence="10 11">FBKL4.011</strain>
    </source>
</reference>
<dbReference type="PANTHER" id="PTHR30294">
    <property type="entry name" value="MEMBRANE COMPONENT OF ABC TRANSPORTER YHHJ-RELATED"/>
    <property type="match status" value="1"/>
</dbReference>
<dbReference type="PROSITE" id="PS51012">
    <property type="entry name" value="ABC_TM2"/>
    <property type="match status" value="1"/>
</dbReference>
<evidence type="ECO:0000256" key="3">
    <source>
        <dbReference type="ARBA" id="ARBA00022448"/>
    </source>
</evidence>
<dbReference type="Pfam" id="PF12698">
    <property type="entry name" value="ABC2_membrane_3"/>
    <property type="match status" value="1"/>
</dbReference>
<evidence type="ECO:0000256" key="4">
    <source>
        <dbReference type="ARBA" id="ARBA00022475"/>
    </source>
</evidence>
<sequence>MRTLIRKELKIMFKEKGTFFWLIGLPIIFIVLFASIFGNSDQTLTIHYLDQDRSALSKTFIKQIEKMKGFKLQEETSKPMEEQVQDIKNGKLSSLVVIPRGFEKKMKSGIHTQILLYRDVTSDQTVASIRAILQNMSSQYREIKLQDSLLAMGKTKAEVTKTLQSPISIKEISQHSTKVDIITQVIPGFTVMFVFFIMINMIQRFFKEKDSGMIARLQSTAINPIHYLLGMWIPFVIAVLVQCTTLISFGYFVYDLKLGNVLAIMLLVLCLSLCGTGIGLAVTFLISGENQGVVLAQLFSMGTAMVAGLWMPIELLPSFAQMIGKFTPQYWAQQGFQDVMLRGADISDIWISLMILIAYGLVGLIIALICFPRFIRSATN</sequence>
<dbReference type="InterPro" id="IPR047817">
    <property type="entry name" value="ABC2_TM_bact-type"/>
</dbReference>
<feature type="transmembrane region" description="Helical" evidence="8">
    <location>
        <begin position="20"/>
        <end position="38"/>
    </location>
</feature>
<keyword evidence="3" id="KW-0813">Transport</keyword>
<dbReference type="Proteomes" id="UP000251213">
    <property type="component" value="Unassembled WGS sequence"/>
</dbReference>
<dbReference type="AlphaFoldDB" id="A0A364K0L2"/>
<evidence type="ECO:0000256" key="2">
    <source>
        <dbReference type="ARBA" id="ARBA00007783"/>
    </source>
</evidence>
<keyword evidence="11" id="KW-1185">Reference proteome</keyword>
<dbReference type="Gene3D" id="3.40.1710.10">
    <property type="entry name" value="abc type-2 transporter like domain"/>
    <property type="match status" value="1"/>
</dbReference>
<reference evidence="10 11" key="2">
    <citation type="submission" date="2018-06" db="EMBL/GenBank/DDBJ databases">
        <authorList>
            <person name="Zhirakovskaya E."/>
        </authorList>
    </citation>
    <scope>NUCLEOTIDE SEQUENCE [LARGE SCALE GENOMIC DNA]</scope>
    <source>
        <strain evidence="10 11">FBKL4.011</strain>
    </source>
</reference>
<keyword evidence="6 8" id="KW-1133">Transmembrane helix</keyword>
<evidence type="ECO:0000256" key="8">
    <source>
        <dbReference type="SAM" id="Phobius"/>
    </source>
</evidence>
<feature type="transmembrane region" description="Helical" evidence="8">
    <location>
        <begin position="349"/>
        <end position="371"/>
    </location>
</feature>
<evidence type="ECO:0000256" key="6">
    <source>
        <dbReference type="ARBA" id="ARBA00022989"/>
    </source>
</evidence>
<protein>
    <submittedName>
        <fullName evidence="10">ABC transporter permease</fullName>
    </submittedName>
</protein>
<evidence type="ECO:0000256" key="5">
    <source>
        <dbReference type="ARBA" id="ARBA00022692"/>
    </source>
</evidence>
<proteinExistence type="inferred from homology"/>
<dbReference type="GO" id="GO:0005886">
    <property type="term" value="C:plasma membrane"/>
    <property type="evidence" value="ECO:0007669"/>
    <property type="project" value="UniProtKB-SubCell"/>
</dbReference>
<accession>A0A364K0L2</accession>
<comment type="subcellular location">
    <subcellularLocation>
        <location evidence="1">Cell membrane</location>
        <topology evidence="1">Multi-pass membrane protein</topology>
    </subcellularLocation>
</comment>
<feature type="transmembrane region" description="Helical" evidence="8">
    <location>
        <begin position="293"/>
        <end position="313"/>
    </location>
</feature>
<dbReference type="RefSeq" id="WP_113660366.1">
    <property type="nucleotide sequence ID" value="NZ_KZ845682.1"/>
</dbReference>
<comment type="similarity">
    <text evidence="2">Belongs to the ABC-2 integral membrane protein family.</text>
</comment>
<feature type="transmembrane region" description="Helical" evidence="8">
    <location>
        <begin position="227"/>
        <end position="254"/>
    </location>
</feature>